<protein>
    <recommendedName>
        <fullName evidence="4">TonB-linked SusC/RagA family outer membrane protein</fullName>
    </recommendedName>
</protein>
<dbReference type="Proteomes" id="UP000240978">
    <property type="component" value="Unassembled WGS sequence"/>
</dbReference>
<feature type="signal peptide" evidence="1">
    <location>
        <begin position="1"/>
        <end position="16"/>
    </location>
</feature>
<evidence type="ECO:0008006" key="4">
    <source>
        <dbReference type="Google" id="ProtNLM"/>
    </source>
</evidence>
<feature type="chain" id="PRO_5015115362" description="TonB-linked SusC/RagA family outer membrane protein" evidence="1">
    <location>
        <begin position="17"/>
        <end position="846"/>
    </location>
</feature>
<comment type="caution">
    <text evidence="2">The sequence shown here is derived from an EMBL/GenBank/DDBJ whole genome shotgun (WGS) entry which is preliminary data.</text>
</comment>
<dbReference type="EMBL" id="PYGK01000008">
    <property type="protein sequence ID" value="PSL28286.1"/>
    <property type="molecule type" value="Genomic_DNA"/>
</dbReference>
<dbReference type="OrthoDB" id="9768177at2"/>
<sequence length="846" mass="95483">MKLTLLLLLLPTLAAAQVSSSVDPIISGDYMEQVRKLRGSIDPIDSVSNSRNTHLKLKGQFYPDFTIRRIKISGNSIQVSPQYTRYLTLSTTYNGSIEIKTHNRLPALQQDYVQGRAVNGALTWRGPETGEMFSYGPNIHALEFDGSNYPYDQNGRLAPSGTGNGKSAIAYDNSIFRTAVAHSHQLKVLGELFRYSKRKWNFGLKLGQRDENTIIKKNKSISQTLGVDVGTSLKWLSVKGSYLYNHNKLTNGNRTGFLNRAYQNALLTPASFSNIQGTTIGDAQRSYSNMADNPWFLLKDNDNHYHFTEQNASLILDLVTSRLNIKVTQSLQQVQENTLESYKPGTVEWANGMYTDRNKKDLNYLLQTQGAYDIQYNNNYFKTKLRLFYTYGNANTRIRYNPDAKLYNYQRSSHDALFTINGEYEKRNIAVKINAGNKFYLSNTASKNNFILPAVDVALGVRDILSGFNLSISSSYHEINSELFIDKSMAYTNLLQYSTDGVFRYRPTTEVSSYKGITPVNHREWDGRLALSYQWIFELSASAYVKNIRNDVFPVYQDGALHLKNMADLHNKGIELELQVYDRRLARDMGISGMLSFFTYSSTVTRVNEGDNFTPIAGFSNVHKALVQGQPLGVIVGNAYLKDASGNIVIGNDGFPLVDPKPQIIGNPIPDFTMKLNNTLRWRNFILDANWEWKKGGETWNGTQAVLDYYGRSATSGAQRNVTNYVFNGVKQDGHVNDIPVSFYDASQPVTSNRWTRYGLTGVAEEYVQKADYLRLNSVSLSYKFGLNHKKQQLTLSTHVDNILLWSAYKGADPGQLLFDQPNTTGLDFFNLPAVKTYGFNVSLQF</sequence>
<dbReference type="RefSeq" id="WP_106603750.1">
    <property type="nucleotide sequence ID" value="NZ_PYGK01000008.1"/>
</dbReference>
<gene>
    <name evidence="2" type="ORF">CLV42_108205</name>
</gene>
<name>A0A2P8G2X5_9BACT</name>
<evidence type="ECO:0000313" key="2">
    <source>
        <dbReference type="EMBL" id="PSL28286.1"/>
    </source>
</evidence>
<dbReference type="AlphaFoldDB" id="A0A2P8G2X5"/>
<reference evidence="2 3" key="1">
    <citation type="submission" date="2018-03" db="EMBL/GenBank/DDBJ databases">
        <title>Genomic Encyclopedia of Archaeal and Bacterial Type Strains, Phase II (KMG-II): from individual species to whole genera.</title>
        <authorList>
            <person name="Goeker M."/>
        </authorList>
    </citation>
    <scope>NUCLEOTIDE SEQUENCE [LARGE SCALE GENOMIC DNA]</scope>
    <source>
        <strain evidence="2 3">DSM 18107</strain>
    </source>
</reference>
<proteinExistence type="predicted"/>
<accession>A0A2P8G2X5</accession>
<evidence type="ECO:0000256" key="1">
    <source>
        <dbReference type="SAM" id="SignalP"/>
    </source>
</evidence>
<keyword evidence="3" id="KW-1185">Reference proteome</keyword>
<organism evidence="2 3">
    <name type="scientific">Chitinophaga ginsengisoli</name>
    <dbReference type="NCBI Taxonomy" id="363837"/>
    <lineage>
        <taxon>Bacteria</taxon>
        <taxon>Pseudomonadati</taxon>
        <taxon>Bacteroidota</taxon>
        <taxon>Chitinophagia</taxon>
        <taxon>Chitinophagales</taxon>
        <taxon>Chitinophagaceae</taxon>
        <taxon>Chitinophaga</taxon>
    </lineage>
</organism>
<keyword evidence="1" id="KW-0732">Signal</keyword>
<evidence type="ECO:0000313" key="3">
    <source>
        <dbReference type="Proteomes" id="UP000240978"/>
    </source>
</evidence>